<protein>
    <submittedName>
        <fullName evidence="2">Uncharacterized protein</fullName>
    </submittedName>
</protein>
<keyword evidence="1" id="KW-0812">Transmembrane</keyword>
<organism evidence="2 3">
    <name type="scientific">Povalibacter uvarum</name>
    <dbReference type="NCBI Taxonomy" id="732238"/>
    <lineage>
        <taxon>Bacteria</taxon>
        <taxon>Pseudomonadati</taxon>
        <taxon>Pseudomonadota</taxon>
        <taxon>Gammaproteobacteria</taxon>
        <taxon>Steroidobacterales</taxon>
        <taxon>Steroidobacteraceae</taxon>
        <taxon>Povalibacter</taxon>
    </lineage>
</organism>
<keyword evidence="1" id="KW-1133">Transmembrane helix</keyword>
<dbReference type="RefSeq" id="WP_184334852.1">
    <property type="nucleotide sequence ID" value="NZ_JACHHZ010000005.1"/>
</dbReference>
<dbReference type="Proteomes" id="UP000588068">
    <property type="component" value="Unassembled WGS sequence"/>
</dbReference>
<dbReference type="AlphaFoldDB" id="A0A841HT63"/>
<dbReference type="EMBL" id="JACHHZ010000005">
    <property type="protein sequence ID" value="MBB6095489.1"/>
    <property type="molecule type" value="Genomic_DNA"/>
</dbReference>
<keyword evidence="3" id="KW-1185">Reference proteome</keyword>
<evidence type="ECO:0000256" key="1">
    <source>
        <dbReference type="SAM" id="Phobius"/>
    </source>
</evidence>
<feature type="transmembrane region" description="Helical" evidence="1">
    <location>
        <begin position="81"/>
        <end position="98"/>
    </location>
</feature>
<evidence type="ECO:0000313" key="3">
    <source>
        <dbReference type="Proteomes" id="UP000588068"/>
    </source>
</evidence>
<sequence>MQRHRTSRGWIWLALIAFMVTRLVDAHLHLCFDGQEPPAAVHMTDGAGHDDSHHVDSQHQDRDVQMLDTALVKKVGESADILIPAFLAAVFLLLLFDVRGRLWLRSNDAPPILRALHSLKPPLRGPPL</sequence>
<keyword evidence="1" id="KW-0472">Membrane</keyword>
<comment type="caution">
    <text evidence="2">The sequence shown here is derived from an EMBL/GenBank/DDBJ whole genome shotgun (WGS) entry which is preliminary data.</text>
</comment>
<gene>
    <name evidence="2" type="ORF">HNQ60_004379</name>
</gene>
<proteinExistence type="predicted"/>
<accession>A0A841HT63</accession>
<reference evidence="2 3" key="1">
    <citation type="submission" date="2020-08" db="EMBL/GenBank/DDBJ databases">
        <title>Genomic Encyclopedia of Type Strains, Phase IV (KMG-IV): sequencing the most valuable type-strain genomes for metagenomic binning, comparative biology and taxonomic classification.</title>
        <authorList>
            <person name="Goeker M."/>
        </authorList>
    </citation>
    <scope>NUCLEOTIDE SEQUENCE [LARGE SCALE GENOMIC DNA]</scope>
    <source>
        <strain evidence="2 3">DSM 26723</strain>
    </source>
</reference>
<evidence type="ECO:0000313" key="2">
    <source>
        <dbReference type="EMBL" id="MBB6095489.1"/>
    </source>
</evidence>
<name>A0A841HT63_9GAMM</name>